<proteinExistence type="predicted"/>
<reference evidence="1" key="1">
    <citation type="submission" date="2022-03" db="EMBL/GenBank/DDBJ databases">
        <title>ESBL-producing Moellerella wisconsensis and Escherichia marmotae isolated from wild game meat.</title>
        <authorList>
            <person name="Biggel M."/>
        </authorList>
    </citation>
    <scope>NUCLEOTIDE SEQUENCE</scope>
    <source>
        <strain evidence="1">W51</strain>
    </source>
</reference>
<dbReference type="Proteomes" id="UP000829116">
    <property type="component" value="Chromosome"/>
</dbReference>
<gene>
    <name evidence="1" type="ORF">MNY72_15315</name>
</gene>
<evidence type="ECO:0000313" key="1">
    <source>
        <dbReference type="EMBL" id="UNH30656.1"/>
    </source>
</evidence>
<accession>A0A9Q8Q1W4</accession>
<name>A0A9Q8Q1W4_9GAMM</name>
<organism evidence="1 2">
    <name type="scientific">Moellerella wisconsensis</name>
    <dbReference type="NCBI Taxonomy" id="158849"/>
    <lineage>
        <taxon>Bacteria</taxon>
        <taxon>Pseudomonadati</taxon>
        <taxon>Pseudomonadota</taxon>
        <taxon>Gammaproteobacteria</taxon>
        <taxon>Enterobacterales</taxon>
        <taxon>Morganellaceae</taxon>
        <taxon>Moellerella</taxon>
    </lineage>
</organism>
<dbReference type="RefSeq" id="WP_156171071.1">
    <property type="nucleotide sequence ID" value="NZ_LDOF01000076.1"/>
</dbReference>
<evidence type="ECO:0000313" key="2">
    <source>
        <dbReference type="Proteomes" id="UP000829116"/>
    </source>
</evidence>
<sequence length="58" mass="7102">MECNNYRHELTVTHMFLAFTIINQVFLPFWDEQCAKLCIGLLSKSYFWDKRSDHRTRF</sequence>
<dbReference type="AlphaFoldDB" id="A0A9Q8Q1W4"/>
<dbReference type="EMBL" id="CP093245">
    <property type="protein sequence ID" value="UNH30656.1"/>
    <property type="molecule type" value="Genomic_DNA"/>
</dbReference>
<protein>
    <submittedName>
        <fullName evidence="1">Uncharacterized protein</fullName>
    </submittedName>
</protein>